<reference evidence="5" key="1">
    <citation type="submission" date="2021-06" db="EMBL/GenBank/DDBJ databases">
        <authorList>
            <person name="Huq M.A."/>
        </authorList>
    </citation>
    <scope>NUCLEOTIDE SEQUENCE</scope>
    <source>
        <strain evidence="5">MAH-26</strain>
    </source>
</reference>
<dbReference type="GO" id="GO:0009055">
    <property type="term" value="F:electron transfer activity"/>
    <property type="evidence" value="ECO:0007669"/>
    <property type="project" value="InterPro"/>
</dbReference>
<dbReference type="GO" id="GO:0046872">
    <property type="term" value="F:metal ion binding"/>
    <property type="evidence" value="ECO:0007669"/>
    <property type="project" value="UniProtKB-KW"/>
</dbReference>
<dbReference type="PANTHER" id="PTHR35008:SF8">
    <property type="entry name" value="ALCOHOL DEHYDROGENASE CYTOCHROME C SUBUNIT"/>
    <property type="match status" value="1"/>
</dbReference>
<dbReference type="EMBL" id="JAHSPG010000003">
    <property type="protein sequence ID" value="MBV4357238.1"/>
    <property type="molecule type" value="Genomic_DNA"/>
</dbReference>
<accession>A0A9E2S994</accession>
<evidence type="ECO:0000313" key="6">
    <source>
        <dbReference type="Proteomes" id="UP000812270"/>
    </source>
</evidence>
<dbReference type="InterPro" id="IPR009056">
    <property type="entry name" value="Cyt_c-like_dom"/>
</dbReference>
<dbReference type="Proteomes" id="UP000812270">
    <property type="component" value="Unassembled WGS sequence"/>
</dbReference>
<dbReference type="GO" id="GO:0020037">
    <property type="term" value="F:heme binding"/>
    <property type="evidence" value="ECO:0007669"/>
    <property type="project" value="InterPro"/>
</dbReference>
<keyword evidence="6" id="KW-1185">Reference proteome</keyword>
<protein>
    <submittedName>
        <fullName evidence="5">Cytochrome c</fullName>
    </submittedName>
</protein>
<dbReference type="Pfam" id="PF13442">
    <property type="entry name" value="Cytochrome_CBB3"/>
    <property type="match status" value="1"/>
</dbReference>
<evidence type="ECO:0000313" key="5">
    <source>
        <dbReference type="EMBL" id="MBV4357238.1"/>
    </source>
</evidence>
<name>A0A9E2S994_9BACT</name>
<evidence type="ECO:0000259" key="4">
    <source>
        <dbReference type="PROSITE" id="PS51007"/>
    </source>
</evidence>
<dbReference type="InterPro" id="IPR051459">
    <property type="entry name" value="Cytochrome_c-type_DH"/>
</dbReference>
<proteinExistence type="predicted"/>
<sequence length="136" mass="14850">MKTKTLSVLLLMTTFIVVVSFTFSKQQPKPWPVPDKNAKMANPIKADASSINTGKASWAKNCASCHGKMGKGDGSKAAKLTTHPGDFSAAATQSQSDGALFYKISEGRDDMPGFKKKISDEDEIWSLVNYIRTFKK</sequence>
<evidence type="ECO:0000256" key="2">
    <source>
        <dbReference type="ARBA" id="ARBA00023004"/>
    </source>
</evidence>
<feature type="domain" description="Cytochrome c" evidence="4">
    <location>
        <begin position="49"/>
        <end position="135"/>
    </location>
</feature>
<evidence type="ECO:0000256" key="1">
    <source>
        <dbReference type="ARBA" id="ARBA00022723"/>
    </source>
</evidence>
<organism evidence="5 6">
    <name type="scientific">Pinibacter aurantiacus</name>
    <dbReference type="NCBI Taxonomy" id="2851599"/>
    <lineage>
        <taxon>Bacteria</taxon>
        <taxon>Pseudomonadati</taxon>
        <taxon>Bacteroidota</taxon>
        <taxon>Chitinophagia</taxon>
        <taxon>Chitinophagales</taxon>
        <taxon>Chitinophagaceae</taxon>
        <taxon>Pinibacter</taxon>
    </lineage>
</organism>
<dbReference type="RefSeq" id="WP_217790850.1">
    <property type="nucleotide sequence ID" value="NZ_JAHSPG010000003.1"/>
</dbReference>
<keyword evidence="3" id="KW-0349">Heme</keyword>
<keyword evidence="1 3" id="KW-0479">Metal-binding</keyword>
<keyword evidence="2 3" id="KW-0408">Iron</keyword>
<dbReference type="PANTHER" id="PTHR35008">
    <property type="entry name" value="BLL4482 PROTEIN-RELATED"/>
    <property type="match status" value="1"/>
</dbReference>
<comment type="caution">
    <text evidence="5">The sequence shown here is derived from an EMBL/GenBank/DDBJ whole genome shotgun (WGS) entry which is preliminary data.</text>
</comment>
<gene>
    <name evidence="5" type="ORF">KTO63_08785</name>
</gene>
<evidence type="ECO:0000256" key="3">
    <source>
        <dbReference type="PROSITE-ProRule" id="PRU00433"/>
    </source>
</evidence>
<dbReference type="PROSITE" id="PS51007">
    <property type="entry name" value="CYTC"/>
    <property type="match status" value="1"/>
</dbReference>
<dbReference type="AlphaFoldDB" id="A0A9E2S994"/>